<keyword evidence="1" id="KW-0812">Transmembrane</keyword>
<accession>A0A7V1CWB8</accession>
<proteinExistence type="predicted"/>
<gene>
    <name evidence="2" type="ORF">ENH88_02515</name>
</gene>
<dbReference type="Proteomes" id="UP000886188">
    <property type="component" value="Unassembled WGS sequence"/>
</dbReference>
<feature type="transmembrane region" description="Helical" evidence="1">
    <location>
        <begin position="41"/>
        <end position="62"/>
    </location>
</feature>
<feature type="transmembrane region" description="Helical" evidence="1">
    <location>
        <begin position="74"/>
        <end position="92"/>
    </location>
</feature>
<sequence>MMKKTDSTKLASLLFSLIFLTGCNDYFITDGTSTFPAWQPLLIIATSCLVLIPILSLALLIFSQWKHIQFKITLQRYLHGSLILMLAIAWFIEVGLVQRTDNRVDLMLTLCALGTQMALVLFAFVRVNKQQKMLYRANNFL</sequence>
<organism evidence="2">
    <name type="scientific">Pseudoalteromonas prydzensis</name>
    <dbReference type="NCBI Taxonomy" id="182141"/>
    <lineage>
        <taxon>Bacteria</taxon>
        <taxon>Pseudomonadati</taxon>
        <taxon>Pseudomonadota</taxon>
        <taxon>Gammaproteobacteria</taxon>
        <taxon>Alteromonadales</taxon>
        <taxon>Pseudoalteromonadaceae</taxon>
        <taxon>Pseudoalteromonas</taxon>
    </lineage>
</organism>
<keyword evidence="1" id="KW-1133">Transmembrane helix</keyword>
<feature type="transmembrane region" description="Helical" evidence="1">
    <location>
        <begin position="104"/>
        <end position="125"/>
    </location>
</feature>
<dbReference type="RefSeq" id="WP_304179081.1">
    <property type="nucleotide sequence ID" value="NZ_DRGM01000031.1"/>
</dbReference>
<comment type="caution">
    <text evidence="2">The sequence shown here is derived from an EMBL/GenBank/DDBJ whole genome shotgun (WGS) entry which is preliminary data.</text>
</comment>
<keyword evidence="1" id="KW-0472">Membrane</keyword>
<dbReference type="EMBL" id="DRGM01000031">
    <property type="protein sequence ID" value="HEA15325.1"/>
    <property type="molecule type" value="Genomic_DNA"/>
</dbReference>
<protein>
    <submittedName>
        <fullName evidence="2">Uncharacterized protein</fullName>
    </submittedName>
</protein>
<dbReference type="PROSITE" id="PS51257">
    <property type="entry name" value="PROKAR_LIPOPROTEIN"/>
    <property type="match status" value="1"/>
</dbReference>
<dbReference type="AlphaFoldDB" id="A0A7V1CWB8"/>
<evidence type="ECO:0000313" key="2">
    <source>
        <dbReference type="EMBL" id="HEA15325.1"/>
    </source>
</evidence>
<reference evidence="2" key="1">
    <citation type="journal article" date="2020" name="mSystems">
        <title>Genome- and Community-Level Interaction Insights into Carbon Utilization and Element Cycling Functions of Hydrothermarchaeota in Hydrothermal Sediment.</title>
        <authorList>
            <person name="Zhou Z."/>
            <person name="Liu Y."/>
            <person name="Xu W."/>
            <person name="Pan J."/>
            <person name="Luo Z.H."/>
            <person name="Li M."/>
        </authorList>
    </citation>
    <scope>NUCLEOTIDE SEQUENCE [LARGE SCALE GENOMIC DNA]</scope>
    <source>
        <strain evidence="2">HyVt-346</strain>
    </source>
</reference>
<evidence type="ECO:0000256" key="1">
    <source>
        <dbReference type="SAM" id="Phobius"/>
    </source>
</evidence>
<name>A0A7V1CWB8_9GAMM</name>